<feature type="binding site" evidence="2">
    <location>
        <begin position="202"/>
        <end position="203"/>
    </location>
    <ligand>
        <name>substrate</name>
    </ligand>
</feature>
<protein>
    <submittedName>
        <fullName evidence="4">Sirohydrochlorin cobaltochelatase</fullName>
    </submittedName>
</protein>
<feature type="binding site" evidence="2">
    <location>
        <position position="207"/>
    </location>
    <ligand>
        <name>Co(2+)</name>
        <dbReference type="ChEBI" id="CHEBI:48828"/>
    </ligand>
</feature>
<evidence type="ECO:0000313" key="5">
    <source>
        <dbReference type="Proteomes" id="UP000824002"/>
    </source>
</evidence>
<dbReference type="GO" id="GO:0016852">
    <property type="term" value="F:sirohydrochlorin cobaltochelatase activity"/>
    <property type="evidence" value="ECO:0007669"/>
    <property type="project" value="InterPro"/>
</dbReference>
<feature type="active site" description="Proton acceptor" evidence="1">
    <location>
        <position position="144"/>
    </location>
</feature>
<dbReference type="AlphaFoldDB" id="A0A9D1FMK3"/>
<dbReference type="Gene3D" id="3.40.50.1400">
    <property type="match status" value="2"/>
</dbReference>
<dbReference type="CDD" id="cd03413">
    <property type="entry name" value="CbiK_C"/>
    <property type="match status" value="1"/>
</dbReference>
<comment type="caution">
    <text evidence="4">The sequence shown here is derived from an EMBL/GenBank/DDBJ whole genome shotgun (WGS) entry which is preliminary data.</text>
</comment>
<dbReference type="Pfam" id="PF06180">
    <property type="entry name" value="CbiK"/>
    <property type="match status" value="1"/>
</dbReference>
<dbReference type="GO" id="GO:0046872">
    <property type="term" value="F:metal ion binding"/>
    <property type="evidence" value="ECO:0007669"/>
    <property type="project" value="UniProtKB-KW"/>
</dbReference>
<feature type="binding site" evidence="2">
    <location>
        <begin position="85"/>
        <end position="92"/>
    </location>
    <ligand>
        <name>substrate</name>
    </ligand>
</feature>
<feature type="binding site" evidence="2">
    <location>
        <position position="11"/>
    </location>
    <ligand>
        <name>Co(2+)</name>
        <dbReference type="ChEBI" id="CHEBI:48828"/>
    </ligand>
</feature>
<name>A0A9D1FMK3_9FIRM</name>
<dbReference type="EMBL" id="DVJP01000030">
    <property type="protein sequence ID" value="HIS75970.1"/>
    <property type="molecule type" value="Genomic_DNA"/>
</dbReference>
<feature type="binding site" evidence="3">
    <location>
        <position position="144"/>
    </location>
    <ligand>
        <name>Co(2+)</name>
        <dbReference type="ChEBI" id="CHEBI:48828"/>
    </ligand>
</feature>
<keyword evidence="3" id="KW-0170">Cobalt</keyword>
<organism evidence="4 5">
    <name type="scientific">Candidatus Merdivicinus excrementipullorum</name>
    <dbReference type="NCBI Taxonomy" id="2840867"/>
    <lineage>
        <taxon>Bacteria</taxon>
        <taxon>Bacillati</taxon>
        <taxon>Bacillota</taxon>
        <taxon>Clostridia</taxon>
        <taxon>Eubacteriales</taxon>
        <taxon>Oscillospiraceae</taxon>
        <taxon>Oscillospiraceae incertae sedis</taxon>
        <taxon>Candidatus Merdivicinus</taxon>
    </lineage>
</organism>
<dbReference type="CDD" id="cd03412">
    <property type="entry name" value="CbiK_N"/>
    <property type="match status" value="1"/>
</dbReference>
<evidence type="ECO:0000256" key="2">
    <source>
        <dbReference type="PIRSR" id="PIRSR033579-2"/>
    </source>
</evidence>
<dbReference type="SUPFAM" id="SSF53800">
    <property type="entry name" value="Chelatase"/>
    <property type="match status" value="1"/>
</dbReference>
<evidence type="ECO:0000256" key="3">
    <source>
        <dbReference type="PIRSR" id="PIRSR033579-3"/>
    </source>
</evidence>
<dbReference type="PIRSF" id="PIRSF033579">
    <property type="entry name" value="Anaer_Co_chel"/>
    <property type="match status" value="1"/>
</dbReference>
<keyword evidence="3" id="KW-0479">Metal-binding</keyword>
<evidence type="ECO:0000256" key="1">
    <source>
        <dbReference type="PIRSR" id="PIRSR033579-1"/>
    </source>
</evidence>
<gene>
    <name evidence="4" type="ORF">IAB51_04070</name>
</gene>
<reference evidence="4" key="2">
    <citation type="journal article" date="2021" name="PeerJ">
        <title>Extensive microbial diversity within the chicken gut microbiome revealed by metagenomics and culture.</title>
        <authorList>
            <person name="Gilroy R."/>
            <person name="Ravi A."/>
            <person name="Getino M."/>
            <person name="Pursley I."/>
            <person name="Horton D.L."/>
            <person name="Alikhan N.F."/>
            <person name="Baker D."/>
            <person name="Gharbi K."/>
            <person name="Hall N."/>
            <person name="Watson M."/>
            <person name="Adriaenssens E.M."/>
            <person name="Foster-Nyarko E."/>
            <person name="Jarju S."/>
            <person name="Secka A."/>
            <person name="Antonio M."/>
            <person name="Oren A."/>
            <person name="Chaudhuri R.R."/>
            <person name="La Ragione R."/>
            <person name="Hildebrand F."/>
            <person name="Pallen M.J."/>
        </authorList>
    </citation>
    <scope>NUCLEOTIDE SEQUENCE</scope>
    <source>
        <strain evidence="4">CHK199-13235</strain>
    </source>
</reference>
<dbReference type="InterPro" id="IPR010388">
    <property type="entry name" value="Anaerobic_Co-chelatase"/>
</dbReference>
<dbReference type="Proteomes" id="UP000824002">
    <property type="component" value="Unassembled WGS sequence"/>
</dbReference>
<dbReference type="GO" id="GO:0019251">
    <property type="term" value="P:anaerobic cobalamin biosynthetic process"/>
    <property type="evidence" value="ECO:0007669"/>
    <property type="project" value="InterPro"/>
</dbReference>
<accession>A0A9D1FMK3</accession>
<reference evidence="4" key="1">
    <citation type="submission" date="2020-10" db="EMBL/GenBank/DDBJ databases">
        <authorList>
            <person name="Gilroy R."/>
        </authorList>
    </citation>
    <scope>NUCLEOTIDE SEQUENCE</scope>
    <source>
        <strain evidence="4">CHK199-13235</strain>
    </source>
</reference>
<proteinExistence type="predicted"/>
<sequence>MKKQAILLAHFGTSHADTREKTIGAVERDVRAAFPDWEVRGAFTSGMILRILKKQGISLQSVPEALESLLAEGFERVVIQPTHMICGEEYDKLRAQAEPFREKFAAFSMGLPLLSSTEDMQEICRFYNKEFPREDGEALVLMGHGTTHFANAVYPAMSYIFSEMGFERIFVGAVEGYPDIEIVRKELKRLDVEKVIVTPLMLVAGDHAVNDMAGEEPDSWKSLLESDGYTVGTVVRGLGEYPQVRELYLAHLRQAMERE</sequence>
<evidence type="ECO:0000313" key="4">
    <source>
        <dbReference type="EMBL" id="HIS75970.1"/>
    </source>
</evidence>
<feature type="binding site" evidence="3">
    <location>
        <position position="175"/>
    </location>
    <ligand>
        <name>Co(2+)</name>
        <dbReference type="ChEBI" id="CHEBI:48828"/>
    </ligand>
</feature>